<feature type="transmembrane region" description="Helical" evidence="1">
    <location>
        <begin position="238"/>
        <end position="257"/>
    </location>
</feature>
<evidence type="ECO:0000313" key="3">
    <source>
        <dbReference type="EMBL" id="MBB6063366.1"/>
    </source>
</evidence>
<keyword evidence="1" id="KW-0812">Transmembrane</keyword>
<keyword evidence="1" id="KW-1133">Transmembrane helix</keyword>
<accession>A0A841GI21</accession>
<dbReference type="GO" id="GO:0005886">
    <property type="term" value="C:plasma membrane"/>
    <property type="evidence" value="ECO:0007669"/>
    <property type="project" value="TreeGrafter"/>
</dbReference>
<keyword evidence="1" id="KW-0472">Membrane</keyword>
<evidence type="ECO:0000313" key="4">
    <source>
        <dbReference type="Proteomes" id="UP000555828"/>
    </source>
</evidence>
<feature type="transmembrane region" description="Helical" evidence="1">
    <location>
        <begin position="295"/>
        <end position="312"/>
    </location>
</feature>
<dbReference type="AlphaFoldDB" id="A0A841GI21"/>
<protein>
    <submittedName>
        <fullName evidence="3">Diguanylate cyclase (GGDEF)-like protein</fullName>
    </submittedName>
</protein>
<keyword evidence="4" id="KW-1185">Reference proteome</keyword>
<dbReference type="RefSeq" id="WP_184619947.1">
    <property type="nucleotide sequence ID" value="NZ_JACHEX010000006.1"/>
</dbReference>
<reference evidence="3 4" key="1">
    <citation type="submission" date="2020-08" db="EMBL/GenBank/DDBJ databases">
        <title>Genomic Encyclopedia of Type Strains, Phase IV (KMG-IV): sequencing the most valuable type-strain genomes for metagenomic binning, comparative biology and taxonomic classification.</title>
        <authorList>
            <person name="Goeker M."/>
        </authorList>
    </citation>
    <scope>NUCLEOTIDE SEQUENCE [LARGE SCALE GENOMIC DNA]</scope>
    <source>
        <strain evidence="3 4">DSM 13481</strain>
    </source>
</reference>
<feature type="transmembrane region" description="Helical" evidence="1">
    <location>
        <begin position="150"/>
        <end position="169"/>
    </location>
</feature>
<dbReference type="Gene3D" id="3.30.70.270">
    <property type="match status" value="1"/>
</dbReference>
<feature type="transmembrane region" description="Helical" evidence="1">
    <location>
        <begin position="211"/>
        <end position="232"/>
    </location>
</feature>
<dbReference type="NCBIfam" id="TIGR00254">
    <property type="entry name" value="GGDEF"/>
    <property type="match status" value="1"/>
</dbReference>
<dbReference type="SUPFAM" id="SSF55073">
    <property type="entry name" value="Nucleotide cyclase"/>
    <property type="match status" value="1"/>
</dbReference>
<name>A0A841GI21_9BACT</name>
<dbReference type="InterPro" id="IPR050469">
    <property type="entry name" value="Diguanylate_Cyclase"/>
</dbReference>
<evidence type="ECO:0000259" key="2">
    <source>
        <dbReference type="PROSITE" id="PS50887"/>
    </source>
</evidence>
<dbReference type="GO" id="GO:0043709">
    <property type="term" value="P:cell adhesion involved in single-species biofilm formation"/>
    <property type="evidence" value="ECO:0007669"/>
    <property type="project" value="TreeGrafter"/>
</dbReference>
<dbReference type="CDD" id="cd01949">
    <property type="entry name" value="GGDEF"/>
    <property type="match status" value="1"/>
</dbReference>
<dbReference type="Proteomes" id="UP000555828">
    <property type="component" value="Unassembled WGS sequence"/>
</dbReference>
<comment type="caution">
    <text evidence="3">The sequence shown here is derived from an EMBL/GenBank/DDBJ whole genome shotgun (WGS) entry which is preliminary data.</text>
</comment>
<dbReference type="GO" id="GO:1902201">
    <property type="term" value="P:negative regulation of bacterial-type flagellum-dependent cell motility"/>
    <property type="evidence" value="ECO:0007669"/>
    <property type="project" value="TreeGrafter"/>
</dbReference>
<dbReference type="InterPro" id="IPR029787">
    <property type="entry name" value="Nucleotide_cyclase"/>
</dbReference>
<dbReference type="InterPro" id="IPR000160">
    <property type="entry name" value="GGDEF_dom"/>
</dbReference>
<dbReference type="PANTHER" id="PTHR45138:SF6">
    <property type="entry name" value="DIGUANYLATE CYCLASE DGCN"/>
    <property type="match status" value="1"/>
</dbReference>
<dbReference type="PROSITE" id="PS50887">
    <property type="entry name" value="GGDEF"/>
    <property type="match status" value="1"/>
</dbReference>
<dbReference type="EMBL" id="JACHEX010000006">
    <property type="protein sequence ID" value="MBB6063366.1"/>
    <property type="molecule type" value="Genomic_DNA"/>
</dbReference>
<dbReference type="SMART" id="SM00267">
    <property type="entry name" value="GGDEF"/>
    <property type="match status" value="1"/>
</dbReference>
<proteinExistence type="predicted"/>
<gene>
    <name evidence="3" type="ORF">HNP65_001836</name>
</gene>
<organism evidence="3 4">
    <name type="scientific">Thermosipho japonicus</name>
    <dbReference type="NCBI Taxonomy" id="90323"/>
    <lineage>
        <taxon>Bacteria</taxon>
        <taxon>Thermotogati</taxon>
        <taxon>Thermotogota</taxon>
        <taxon>Thermotogae</taxon>
        <taxon>Thermotogales</taxon>
        <taxon>Fervidobacteriaceae</taxon>
        <taxon>Thermosipho</taxon>
    </lineage>
</organism>
<dbReference type="GO" id="GO:0052621">
    <property type="term" value="F:diguanylate cyclase activity"/>
    <property type="evidence" value="ECO:0007669"/>
    <property type="project" value="TreeGrafter"/>
</dbReference>
<feature type="transmembrane region" description="Helical" evidence="1">
    <location>
        <begin position="319"/>
        <end position="337"/>
    </location>
</feature>
<feature type="transmembrane region" description="Helical" evidence="1">
    <location>
        <begin position="269"/>
        <end position="289"/>
    </location>
</feature>
<evidence type="ECO:0000256" key="1">
    <source>
        <dbReference type="SAM" id="Phobius"/>
    </source>
</evidence>
<dbReference type="Pfam" id="PF00990">
    <property type="entry name" value="GGDEF"/>
    <property type="match status" value="1"/>
</dbReference>
<dbReference type="InterPro" id="IPR043128">
    <property type="entry name" value="Rev_trsase/Diguanyl_cyclase"/>
</dbReference>
<feature type="transmembrane region" description="Helical" evidence="1">
    <location>
        <begin position="181"/>
        <end position="199"/>
    </location>
</feature>
<feature type="domain" description="GGDEF" evidence="2">
    <location>
        <begin position="374"/>
        <end position="490"/>
    </location>
</feature>
<dbReference type="PANTHER" id="PTHR45138">
    <property type="entry name" value="REGULATORY COMPONENTS OF SENSORY TRANSDUCTION SYSTEM"/>
    <property type="match status" value="1"/>
</dbReference>
<feature type="transmembrane region" description="Helical" evidence="1">
    <location>
        <begin position="6"/>
        <end position="26"/>
    </location>
</feature>
<sequence>MFRFYLKYFLIAFLIFLLFPMFFYYFSHPKGVKIEKAENGIKLPISMVLDSRKTINLEFKIPSGYRYIYFPYVECSYIKVHSSGKLIGKYGFNDRNAHSWFIPMLFEIPENIKTLEVEISGVYSIGLDGFYLIDSKERIKYFCLKFLSDNLINISIGLVLTLGILLLMLSKNTTLSRKNAYIYFGLSSIFASIWVFDLVSFEAFWFPMRKLFISFAYFSLLLIIVGFETYNFSKVGKVGKIVAFLNFTAGFLPLLTLSEYQLKVVSTYISPLLMIDALYIVYITFRAYIPLDMLFSSFFAIAVFHDALVMILKVPTRFFSPYGIIAIYLSFASNILFEYKEKSTEVNILYAQSIIDKLTGAYNRGVLNSNFLKKGDVLVFVDLNKFKQINDTLGHDVGDKVLQKLSSIIKSNINSSDLLIRMGGDEFLIVLKSKDENIAEDLIKKIFEEFKNSFEFSPTFSWGISKIEDDNIDNAIRDADDLMYKMKRKK</sequence>